<reference evidence="3" key="1">
    <citation type="journal article" date="2014" name="Genome Announc.">
        <title>Draft genome sequence of Weissella oryzae SG25T, isolated from fermented rice grains.</title>
        <authorList>
            <person name="Tanizawa Y."/>
            <person name="Fujisawa T."/>
            <person name="Mochizuki T."/>
            <person name="Kaminuma E."/>
            <person name="Suzuki Y."/>
            <person name="Nakamura Y."/>
            <person name="Tohno M."/>
        </authorList>
    </citation>
    <scope>NUCLEOTIDE SEQUENCE [LARGE SCALE GENOMIC DNA]</scope>
    <source>
        <strain evidence="3">DSM 25784 / JCM 18191 / LMG 30913 / SG25</strain>
    </source>
</reference>
<gene>
    <name evidence="2" type="ORF">WOSG25_030610</name>
</gene>
<evidence type="ECO:0000313" key="3">
    <source>
        <dbReference type="Proteomes" id="UP000030643"/>
    </source>
</evidence>
<proteinExistence type="predicted"/>
<keyword evidence="3" id="KW-1185">Reference proteome</keyword>
<name>A0A069CSK6_WEIOS</name>
<keyword evidence="1" id="KW-0812">Transmembrane</keyword>
<accession>A0A069CSK6</accession>
<organism evidence="2 3">
    <name type="scientific">Weissella oryzae (strain DSM 25784 / JCM 18191 / LMG 30913 / SG25)</name>
    <dbReference type="NCBI Taxonomy" id="1329250"/>
    <lineage>
        <taxon>Bacteria</taxon>
        <taxon>Bacillati</taxon>
        <taxon>Bacillota</taxon>
        <taxon>Bacilli</taxon>
        <taxon>Lactobacillales</taxon>
        <taxon>Lactobacillaceae</taxon>
        <taxon>Weissella</taxon>
    </lineage>
</organism>
<keyword evidence="1" id="KW-1133">Transmembrane helix</keyword>
<dbReference type="EMBL" id="DF820486">
    <property type="protein sequence ID" value="GAK30464.1"/>
    <property type="molecule type" value="Genomic_DNA"/>
</dbReference>
<protein>
    <submittedName>
        <fullName evidence="2">Uncharacterized protein</fullName>
    </submittedName>
</protein>
<dbReference type="Proteomes" id="UP000030643">
    <property type="component" value="Unassembled WGS sequence"/>
</dbReference>
<keyword evidence="1" id="KW-0472">Membrane</keyword>
<feature type="transmembrane region" description="Helical" evidence="1">
    <location>
        <begin position="26"/>
        <end position="45"/>
    </location>
</feature>
<evidence type="ECO:0000313" key="2">
    <source>
        <dbReference type="EMBL" id="GAK30464.1"/>
    </source>
</evidence>
<sequence length="124" mass="13995">MITIQYLTIFMMFSLKSLSRLVTDEAFQGFVVGVVTIIASAAATIGSNAKIHKKANLKLSREFRELKLREIRTELNLAIDHDYGSKIVAKIYAEYKLLGGNSYMTEKVKQYIENETVRGGLDED</sequence>
<dbReference type="STRING" id="1329250.WOSG25_030610"/>
<evidence type="ECO:0000256" key="1">
    <source>
        <dbReference type="SAM" id="Phobius"/>
    </source>
</evidence>
<dbReference type="AlphaFoldDB" id="A0A069CSK6"/>